<organism evidence="5 6">
    <name type="scientific">Evansella vedderi</name>
    <dbReference type="NCBI Taxonomy" id="38282"/>
    <lineage>
        <taxon>Bacteria</taxon>
        <taxon>Bacillati</taxon>
        <taxon>Bacillota</taxon>
        <taxon>Bacilli</taxon>
        <taxon>Bacillales</taxon>
        <taxon>Bacillaceae</taxon>
        <taxon>Evansella</taxon>
    </lineage>
</organism>
<evidence type="ECO:0000256" key="2">
    <source>
        <dbReference type="ARBA" id="ARBA00023125"/>
    </source>
</evidence>
<dbReference type="InterPro" id="IPR018771">
    <property type="entry name" value="PocR_dom"/>
</dbReference>
<dbReference type="EMBL" id="JAUSUG010000012">
    <property type="protein sequence ID" value="MDQ0255673.1"/>
    <property type="molecule type" value="Genomic_DNA"/>
</dbReference>
<dbReference type="PRINTS" id="PR00038">
    <property type="entry name" value="HTHLUXR"/>
</dbReference>
<dbReference type="Proteomes" id="UP001230005">
    <property type="component" value="Unassembled WGS sequence"/>
</dbReference>
<dbReference type="InterPro" id="IPR016032">
    <property type="entry name" value="Sig_transdc_resp-reg_C-effctor"/>
</dbReference>
<dbReference type="PANTHER" id="PTHR44688:SF16">
    <property type="entry name" value="DNA-BINDING TRANSCRIPTIONAL ACTIVATOR DEVR_DOSR"/>
    <property type="match status" value="1"/>
</dbReference>
<dbReference type="InterPro" id="IPR036388">
    <property type="entry name" value="WH-like_DNA-bd_sf"/>
</dbReference>
<keyword evidence="2 5" id="KW-0238">DNA-binding</keyword>
<gene>
    <name evidence="5" type="ORF">J2S74_003055</name>
</gene>
<dbReference type="Gene3D" id="3.30.450.40">
    <property type="match status" value="1"/>
</dbReference>
<dbReference type="InterPro" id="IPR000792">
    <property type="entry name" value="Tscrpt_reg_LuxR_C"/>
</dbReference>
<dbReference type="RefSeq" id="WP_307326730.1">
    <property type="nucleotide sequence ID" value="NZ_JAUSUG010000012.1"/>
</dbReference>
<proteinExistence type="predicted"/>
<reference evidence="5 6" key="1">
    <citation type="submission" date="2023-07" db="EMBL/GenBank/DDBJ databases">
        <title>Genomic Encyclopedia of Type Strains, Phase IV (KMG-IV): sequencing the most valuable type-strain genomes for metagenomic binning, comparative biology and taxonomic classification.</title>
        <authorList>
            <person name="Goeker M."/>
        </authorList>
    </citation>
    <scope>NUCLEOTIDE SEQUENCE [LARGE SCALE GENOMIC DNA]</scope>
    <source>
        <strain evidence="5 6">DSM 9768</strain>
    </source>
</reference>
<name>A0ABT9ZWS5_9BACI</name>
<dbReference type="SMART" id="SM00421">
    <property type="entry name" value="HTH_LUXR"/>
    <property type="match status" value="1"/>
</dbReference>
<protein>
    <submittedName>
        <fullName evidence="5">DNA-binding CsgD family transcriptional regulator/ligand-binding sensor protein</fullName>
    </submittedName>
</protein>
<dbReference type="CDD" id="cd06170">
    <property type="entry name" value="LuxR_C_like"/>
    <property type="match status" value="1"/>
</dbReference>
<evidence type="ECO:0000313" key="5">
    <source>
        <dbReference type="EMBL" id="MDQ0255673.1"/>
    </source>
</evidence>
<dbReference type="Pfam" id="PF10114">
    <property type="entry name" value="PocR"/>
    <property type="match status" value="1"/>
</dbReference>
<sequence>MINILSFVQEIQQAYSRLTNLTLLIVDEKGNEITKITGENSFSNLVYHDFFKEQVLEGFLQPLSKIKQVVTLDTVLGPKMLVSPIYINEKLSYYILAGSIVEENSREFIKKNIMEQVENPDEYIQALDYSISNTTAKEISNKVDMVKKLTHIISSHLNSEFERKNSSQFLSKVNQNLDEIKTGVTTISSFIGGFDLSRTKIDFLGIAMEREEGQYYVEAIIGENTEAIKGYCFQLGEGFFGRTLVTETPQFWKNISNDPRVNIFTANGLEPKSLVCTPIFDNQRIKGVLFAGSNNEELDEEISYERSAIFANMLSLHLTIDQLKEEQQNHLMKLSTFNEIFRVITSVDDIKRVLYILVDISINLIRGSFSTIIFKPEQGESRVEIISRGLSSDQINDYCHDVALRAFSKDNSMDYDVRNPIQKSTSWGANVLEFPLVYNNQLYGVLCVAIQPKVDPENYKSFLSTLAIAGGIAIHLRLNQTGIGTENYKVNLLYKAMKGLNKDKFTFTTKVSELVENFSQTIKESFSKSLKDASLLVGYEFYFIKENVSDKKIIAILQGCNDLLQGNSTSHSEYSKESEILALIYYYVQKKEKIDETNKLVNISPAVRSQFKDFINKNNVLESEIVLNLDKKPDNIQNKETVIKEELNLSTRELEVLKLVLKGCSNNEIAQTLFISDHTVKNHMTKILNKVGASDRAQAIAKVYQMGYSSSM</sequence>
<dbReference type="PROSITE" id="PS50043">
    <property type="entry name" value="HTH_LUXR_2"/>
    <property type="match status" value="1"/>
</dbReference>
<dbReference type="PANTHER" id="PTHR44688">
    <property type="entry name" value="DNA-BINDING TRANSCRIPTIONAL ACTIVATOR DEVR_DOSR"/>
    <property type="match status" value="1"/>
</dbReference>
<evidence type="ECO:0000256" key="1">
    <source>
        <dbReference type="ARBA" id="ARBA00023015"/>
    </source>
</evidence>
<dbReference type="Pfam" id="PF00196">
    <property type="entry name" value="GerE"/>
    <property type="match status" value="1"/>
</dbReference>
<feature type="domain" description="HTH luxR-type" evidence="4">
    <location>
        <begin position="642"/>
        <end position="707"/>
    </location>
</feature>
<keyword evidence="1" id="KW-0805">Transcription regulation</keyword>
<dbReference type="SUPFAM" id="SSF46894">
    <property type="entry name" value="C-terminal effector domain of the bipartite response regulators"/>
    <property type="match status" value="1"/>
</dbReference>
<dbReference type="Gene3D" id="1.10.10.10">
    <property type="entry name" value="Winged helix-like DNA-binding domain superfamily/Winged helix DNA-binding domain"/>
    <property type="match status" value="1"/>
</dbReference>
<accession>A0ABT9ZWS5</accession>
<evidence type="ECO:0000256" key="3">
    <source>
        <dbReference type="ARBA" id="ARBA00023163"/>
    </source>
</evidence>
<evidence type="ECO:0000313" key="6">
    <source>
        <dbReference type="Proteomes" id="UP001230005"/>
    </source>
</evidence>
<comment type="caution">
    <text evidence="5">The sequence shown here is derived from an EMBL/GenBank/DDBJ whole genome shotgun (WGS) entry which is preliminary data.</text>
</comment>
<dbReference type="GO" id="GO:0003677">
    <property type="term" value="F:DNA binding"/>
    <property type="evidence" value="ECO:0007669"/>
    <property type="project" value="UniProtKB-KW"/>
</dbReference>
<dbReference type="SUPFAM" id="SSF55781">
    <property type="entry name" value="GAF domain-like"/>
    <property type="match status" value="2"/>
</dbReference>
<evidence type="ECO:0000259" key="4">
    <source>
        <dbReference type="PROSITE" id="PS50043"/>
    </source>
</evidence>
<keyword evidence="6" id="KW-1185">Reference proteome</keyword>
<dbReference type="InterPro" id="IPR029016">
    <property type="entry name" value="GAF-like_dom_sf"/>
</dbReference>
<keyword evidence="3" id="KW-0804">Transcription</keyword>